<evidence type="ECO:0000256" key="1">
    <source>
        <dbReference type="ARBA" id="ARBA00001165"/>
    </source>
</evidence>
<dbReference type="GO" id="GO:0019698">
    <property type="term" value="P:D-galacturonate catabolic process"/>
    <property type="evidence" value="ECO:0007669"/>
    <property type="project" value="TreeGrafter"/>
</dbReference>
<organism evidence="7 8">
    <name type="scientific">Brooklawnia propionicigenes</name>
    <dbReference type="NCBI Taxonomy" id="3041175"/>
    <lineage>
        <taxon>Bacteria</taxon>
        <taxon>Bacillati</taxon>
        <taxon>Actinomycetota</taxon>
        <taxon>Actinomycetes</taxon>
        <taxon>Propionibacteriales</taxon>
        <taxon>Propionibacteriaceae</taxon>
        <taxon>Brooklawnia</taxon>
    </lineage>
</organism>
<evidence type="ECO:0000313" key="8">
    <source>
        <dbReference type="Proteomes" id="UP001431656"/>
    </source>
</evidence>
<comment type="pathway">
    <text evidence="2">Carbohydrate metabolism; pentose and glucuronate interconversion.</text>
</comment>
<reference evidence="7" key="1">
    <citation type="journal article" date="2024" name="Int. J. Syst. Evol. Microbiol.">
        <title>Brooklawnia propionicigenes sp. nov., a facultatively anaerobic, propionate-producing bacterium isolated from a methanogenic reactor treating waste from cattle farms.</title>
        <authorList>
            <person name="Akita Y."/>
            <person name="Ueki A."/>
            <person name="Tonouchi A."/>
            <person name="Sugawara Y."/>
            <person name="Honma S."/>
            <person name="Kaku N."/>
            <person name="Ueki K."/>
        </authorList>
    </citation>
    <scope>NUCLEOTIDE SEQUENCE</scope>
    <source>
        <strain evidence="7">SH051</strain>
    </source>
</reference>
<evidence type="ECO:0000256" key="3">
    <source>
        <dbReference type="ARBA" id="ARBA00008397"/>
    </source>
</evidence>
<dbReference type="GO" id="GO:0042840">
    <property type="term" value="P:D-glucuronate catabolic process"/>
    <property type="evidence" value="ECO:0007669"/>
    <property type="project" value="TreeGrafter"/>
</dbReference>
<evidence type="ECO:0000313" key="7">
    <source>
        <dbReference type="EMBL" id="BEH03127.1"/>
    </source>
</evidence>
<dbReference type="NCBIfam" id="NF002794">
    <property type="entry name" value="PRK02925.1"/>
    <property type="match status" value="1"/>
</dbReference>
<evidence type="ECO:0000256" key="4">
    <source>
        <dbReference type="ARBA" id="ARBA00012546"/>
    </source>
</evidence>
<proteinExistence type="inferred from homology"/>
<dbReference type="GO" id="GO:0008880">
    <property type="term" value="F:glucuronate isomerase activity"/>
    <property type="evidence" value="ECO:0007669"/>
    <property type="project" value="UniProtKB-EC"/>
</dbReference>
<evidence type="ECO:0000256" key="6">
    <source>
        <dbReference type="ARBA" id="ARBA00023235"/>
    </source>
</evidence>
<dbReference type="EC" id="5.3.1.12" evidence="4"/>
<evidence type="ECO:0000256" key="5">
    <source>
        <dbReference type="ARBA" id="ARBA00020555"/>
    </source>
</evidence>
<evidence type="ECO:0000256" key="2">
    <source>
        <dbReference type="ARBA" id="ARBA00004892"/>
    </source>
</evidence>
<dbReference type="InterPro" id="IPR032466">
    <property type="entry name" value="Metal_Hydrolase"/>
</dbReference>
<accession>A0AAN0KB42</accession>
<dbReference type="PANTHER" id="PTHR30068">
    <property type="entry name" value="URONATE ISOMERASE"/>
    <property type="match status" value="1"/>
</dbReference>
<dbReference type="Proteomes" id="UP001431656">
    <property type="component" value="Chromosome"/>
</dbReference>
<dbReference type="KEGG" id="broo:brsh051_24080"/>
<comment type="similarity">
    <text evidence="3">Belongs to the metallo-dependent hydrolases superfamily. Uronate isomerase family.</text>
</comment>
<dbReference type="AlphaFoldDB" id="A0AAN0KB42"/>
<gene>
    <name evidence="7" type="primary">uxaC</name>
    <name evidence="7" type="ORF">brsh051_24080</name>
</gene>
<keyword evidence="6 7" id="KW-0413">Isomerase</keyword>
<dbReference type="PANTHER" id="PTHR30068:SF4">
    <property type="entry name" value="URONATE ISOMERASE"/>
    <property type="match status" value="1"/>
</dbReference>
<dbReference type="Pfam" id="PF02614">
    <property type="entry name" value="UxaC"/>
    <property type="match status" value="1"/>
</dbReference>
<dbReference type="SUPFAM" id="SSF51556">
    <property type="entry name" value="Metallo-dependent hydrolases"/>
    <property type="match status" value="1"/>
</dbReference>
<comment type="catalytic activity">
    <reaction evidence="1">
        <text>D-glucuronate = D-fructuronate</text>
        <dbReference type="Rhea" id="RHEA:13049"/>
        <dbReference type="ChEBI" id="CHEBI:58720"/>
        <dbReference type="ChEBI" id="CHEBI:59863"/>
        <dbReference type="EC" id="5.3.1.12"/>
    </reaction>
</comment>
<name>A0AAN0KB42_9ACTN</name>
<dbReference type="Gene3D" id="1.10.2020.10">
    <property type="entry name" value="uronate isomerase, domain 2, chain A"/>
    <property type="match status" value="1"/>
</dbReference>
<sequence>MHQNVAMAPELTLHEDRLFSADGAVRQISRRIYAETKDLPIISPHGHVPPAWMSENLSFGNPTRLLLTPDHYINRILHANGVELSELGVPVTRTDMTEADNRAAWRTFCAHWSDFNGTAMRYWLTDQLVGVFGVTQRPSIETADEIYDTIQAWIDDDNHRPRALMDQFKIEFIATTDDPCDDLHDHEKLAADAEFSAKHRVAPTFRPDKYLTPANPDWNQRVDTLGEVAGVDVSTLAGLTSALENRRAYFKAHGGVSTDHGIQDLDAAYLDAQDAERLYGKARAGEITAAEATALHHHLIMDQVRMATEDGLTLTLHPGAFRDHDRATFEAYGADVGCDIPYAIEVTRATREMLNRFGNHPNLNLVLFTLDEDVYSREIAPLAGFYRSLYIGVPWWFIDAPESIMRFKQSVTEMAGFSRISGMIDDTRAFCSIPARHDMMRRLDAAHLANLVAAHRLDEDEAIEQARKLVVDNPKKVFKL</sequence>
<dbReference type="EMBL" id="AP028056">
    <property type="protein sequence ID" value="BEH03127.1"/>
    <property type="molecule type" value="Genomic_DNA"/>
</dbReference>
<dbReference type="Gene3D" id="3.20.20.140">
    <property type="entry name" value="Metal-dependent hydrolases"/>
    <property type="match status" value="1"/>
</dbReference>
<keyword evidence="8" id="KW-1185">Reference proteome</keyword>
<dbReference type="InterPro" id="IPR003766">
    <property type="entry name" value="Uronate_isomerase"/>
</dbReference>
<protein>
    <recommendedName>
        <fullName evidence="5">Uronate isomerase</fullName>
        <ecNumber evidence="4">5.3.1.12</ecNumber>
    </recommendedName>
</protein>